<dbReference type="RefSeq" id="XP_040749531.1">
    <property type="nucleotide sequence ID" value="XM_040900956.1"/>
</dbReference>
<proteinExistence type="predicted"/>
<organism evidence="1 2">
    <name type="scientific">Aspergillus ochraceoroseus IBT 24754</name>
    <dbReference type="NCBI Taxonomy" id="1392256"/>
    <lineage>
        <taxon>Eukaryota</taxon>
        <taxon>Fungi</taxon>
        <taxon>Dikarya</taxon>
        <taxon>Ascomycota</taxon>
        <taxon>Pezizomycotina</taxon>
        <taxon>Eurotiomycetes</taxon>
        <taxon>Eurotiomycetidae</taxon>
        <taxon>Eurotiales</taxon>
        <taxon>Aspergillaceae</taxon>
        <taxon>Aspergillus</taxon>
        <taxon>Aspergillus subgen. Nidulantes</taxon>
    </lineage>
</organism>
<evidence type="ECO:0000313" key="2">
    <source>
        <dbReference type="Proteomes" id="UP000244073"/>
    </source>
</evidence>
<dbReference type="OrthoDB" id="2440450at2759"/>
<gene>
    <name evidence="1" type="ORF">P175DRAFT_0560038</name>
</gene>
<protein>
    <submittedName>
        <fullName evidence="1">Uncharacterized protein</fullName>
    </submittedName>
</protein>
<reference evidence="1 2" key="1">
    <citation type="journal article" date="2018" name="Proc. Natl. Acad. Sci. U.S.A.">
        <title>Linking secondary metabolites to gene clusters through genome sequencing of six diverse Aspergillus species.</title>
        <authorList>
            <person name="Kaerboelling I."/>
            <person name="Vesth T.C."/>
            <person name="Frisvad J.C."/>
            <person name="Nybo J.L."/>
            <person name="Theobald S."/>
            <person name="Kuo A."/>
            <person name="Bowyer P."/>
            <person name="Matsuda Y."/>
            <person name="Mondo S."/>
            <person name="Lyhne E.K."/>
            <person name="Kogle M.E."/>
            <person name="Clum A."/>
            <person name="Lipzen A."/>
            <person name="Salamov A."/>
            <person name="Ngan C.Y."/>
            <person name="Daum C."/>
            <person name="Chiniquy J."/>
            <person name="Barry K."/>
            <person name="LaButti K."/>
            <person name="Haridas S."/>
            <person name="Simmons B.A."/>
            <person name="Magnuson J.K."/>
            <person name="Mortensen U.H."/>
            <person name="Larsen T.O."/>
            <person name="Grigoriev I.V."/>
            <person name="Baker S.E."/>
            <person name="Andersen M.R."/>
        </authorList>
    </citation>
    <scope>NUCLEOTIDE SEQUENCE [LARGE SCALE GENOMIC DNA]</scope>
    <source>
        <strain evidence="1 2">IBT 24754</strain>
    </source>
</reference>
<dbReference type="Proteomes" id="UP000244073">
    <property type="component" value="Unassembled WGS sequence"/>
</dbReference>
<comment type="caution">
    <text evidence="1">The sequence shown here is derived from an EMBL/GenBank/DDBJ whole genome shotgun (WGS) entry which is preliminary data.</text>
</comment>
<name>A0A2T5LPC6_9EURO</name>
<dbReference type="AlphaFoldDB" id="A0A2T5LPC6"/>
<evidence type="ECO:0000313" key="1">
    <source>
        <dbReference type="EMBL" id="PTU18139.1"/>
    </source>
</evidence>
<dbReference type="VEuPathDB" id="FungiDB:P175DRAFT_0560038"/>
<dbReference type="GeneID" id="63817840"/>
<accession>A0A2T5LPC6</accession>
<dbReference type="EMBL" id="MSFN02000008">
    <property type="protein sequence ID" value="PTU18139.1"/>
    <property type="molecule type" value="Genomic_DNA"/>
</dbReference>
<sequence>MLDSVTVTITTKQRLSDTEYLGHHFAPDLHASFKHLLSIQFREDPVFQGQKAIPLPIAAAFLAEYLDSPGLACLDAPFETFRPNMPLISPSSGATGAQGALMVFQNPDFQRLNVWEPSSNEWTVIITY</sequence>